<dbReference type="KEGG" id="sbz:A464_3372"/>
<protein>
    <submittedName>
        <fullName evidence="1">Uncharacterized protein</fullName>
    </submittedName>
</protein>
<dbReference type="HOGENOM" id="CLU_3029769_0_0_6"/>
<dbReference type="AlphaFoldDB" id="S5MVB0"/>
<sequence>MAFESFSELHVCQSTRSERVVEARFILHQVLQQANHSTLLPIKKPLARPFRLRTE</sequence>
<accession>S5MVB0</accession>
<reference evidence="1 2" key="1">
    <citation type="submission" date="2013-07" db="EMBL/GenBank/DDBJ databases">
        <title>Genome sequence of Salmonella bongori N268-08 - a rare clinical isolate.</title>
        <authorList>
            <person name="Marti R."/>
            <person name="Hagens S."/>
            <person name="Loessner M.J."/>
            <person name="Klumpp J."/>
        </authorList>
    </citation>
    <scope>NUCLEOTIDE SEQUENCE [LARGE SCALE GENOMIC DNA]</scope>
    <source>
        <strain evidence="1 2">N268-08</strain>
    </source>
</reference>
<gene>
    <name evidence="1" type="ORF">A464_3372</name>
</gene>
<dbReference type="Proteomes" id="UP000015042">
    <property type="component" value="Chromosome"/>
</dbReference>
<proteinExistence type="predicted"/>
<dbReference type="PATRIC" id="fig|1197719.3.peg.3363"/>
<name>S5MVB0_SALBN</name>
<dbReference type="EMBL" id="CP006608">
    <property type="protein sequence ID" value="AGR60556.1"/>
    <property type="molecule type" value="Genomic_DNA"/>
</dbReference>
<organism evidence="1 2">
    <name type="scientific">Salmonella bongori N268-08</name>
    <dbReference type="NCBI Taxonomy" id="1197719"/>
    <lineage>
        <taxon>Bacteria</taxon>
        <taxon>Pseudomonadati</taxon>
        <taxon>Pseudomonadota</taxon>
        <taxon>Gammaproteobacteria</taxon>
        <taxon>Enterobacterales</taxon>
        <taxon>Enterobacteriaceae</taxon>
        <taxon>Salmonella</taxon>
    </lineage>
</organism>
<evidence type="ECO:0000313" key="2">
    <source>
        <dbReference type="Proteomes" id="UP000015042"/>
    </source>
</evidence>
<evidence type="ECO:0000313" key="1">
    <source>
        <dbReference type="EMBL" id="AGR60556.1"/>
    </source>
</evidence>